<keyword evidence="1" id="KW-0547">Nucleotide-binding</keyword>
<dbReference type="Proteomes" id="UP000515823">
    <property type="component" value="Chromosome"/>
</dbReference>
<dbReference type="RefSeq" id="WP_249302317.1">
    <property type="nucleotide sequence ID" value="NZ_CP060634.1"/>
</dbReference>
<dbReference type="PROSITE" id="PS51257">
    <property type="entry name" value="PROKAR_LIPOPROTEIN"/>
    <property type="match status" value="1"/>
</dbReference>
<dbReference type="SUPFAM" id="SSF55816">
    <property type="entry name" value="5'-nucleotidase (syn. UDP-sugar hydrolase), C-terminal domain"/>
    <property type="match status" value="1"/>
</dbReference>
<comment type="similarity">
    <text evidence="1">Belongs to the 5'-nucleotidase family.</text>
</comment>
<sequence>MGEGYKIIKKILILGLCLVLCGGFTGCGGSSASKKITVTMMYPIALEQFERLVEETYSDIDLQVEATTTGTINGDSERRLRNGRGTDLIITTLPTGDVKEYMLDLSATEYAAGYQATAMNPVMIEGKTYYLPLPGQYSGYILNKTLTEKLGLPIPATNMDLLALFGAGKEQGVGAGTDGTMFGIDTITPAAIGSYIIGTRVPDFLGLMDGIKWMDGFKEEKASFNGVWDDSLNILMTCVEKGYLNSKAIATKQANALPVKQRMLEGTLLLSYGNVRLLSQLCSETDKYEYVMLPFLSDQGNSPWAISSPDGFIGINRALDEKGKEGELDACRRILGLLSTQEGQDAWIRDTGATNSYLSGYEDNGGQIPEGLETCAAGGYIYNIELPSKVIQYFGQSMIAVLNGEMEMAEALSSVDDYYRNGSEAVDYDQSVVGSVSGDLLYENYNTRREETAIGNLVADAVAEYSGADIAVVNGGGIRASLYQGDVMGADLSAVCPYSNTIVVVEADGSVILEMLENGISLTAGKDGIPSGRFLQVSGLHYSYKPEDGNTPAKLLSVTLPDGTPLEPSGSYTLAVNNYMAGSSGYLDNNGDGYTMLNLFSNDVPKAEGAKLIRDTEATYADAMRAYFNSHQEEPVSAELEGRITVACEGE</sequence>
<evidence type="ECO:0000259" key="2">
    <source>
        <dbReference type="Pfam" id="PF02872"/>
    </source>
</evidence>
<organism evidence="3 4">
    <name type="scientific">Qiania dongpingensis</name>
    <dbReference type="NCBI Taxonomy" id="2763669"/>
    <lineage>
        <taxon>Bacteria</taxon>
        <taxon>Bacillati</taxon>
        <taxon>Bacillota</taxon>
        <taxon>Clostridia</taxon>
        <taxon>Lachnospirales</taxon>
        <taxon>Lachnospiraceae</taxon>
        <taxon>Qiania</taxon>
    </lineage>
</organism>
<dbReference type="EMBL" id="CP060634">
    <property type="protein sequence ID" value="QNM05373.1"/>
    <property type="molecule type" value="Genomic_DNA"/>
</dbReference>
<reference evidence="3 4" key="1">
    <citation type="submission" date="2020-08" db="EMBL/GenBank/DDBJ databases">
        <authorList>
            <person name="Liu C."/>
            <person name="Sun Q."/>
        </authorList>
    </citation>
    <scope>NUCLEOTIDE SEQUENCE [LARGE SCALE GENOMIC DNA]</scope>
    <source>
        <strain evidence="3 4">NSJ-38</strain>
    </source>
</reference>
<keyword evidence="4" id="KW-1185">Reference proteome</keyword>
<dbReference type="PANTHER" id="PTHR11575:SF24">
    <property type="entry name" value="5'-NUCLEOTIDASE"/>
    <property type="match status" value="1"/>
</dbReference>
<name>A0A7G9G3J1_9FIRM</name>
<accession>A0A7G9G3J1</accession>
<dbReference type="SUPFAM" id="SSF53850">
    <property type="entry name" value="Periplasmic binding protein-like II"/>
    <property type="match status" value="1"/>
</dbReference>
<dbReference type="InterPro" id="IPR008334">
    <property type="entry name" value="5'-Nucleotdase_C"/>
</dbReference>
<evidence type="ECO:0000313" key="3">
    <source>
        <dbReference type="EMBL" id="QNM05373.1"/>
    </source>
</evidence>
<dbReference type="PANTHER" id="PTHR11575">
    <property type="entry name" value="5'-NUCLEOTIDASE-RELATED"/>
    <property type="match status" value="1"/>
</dbReference>
<proteinExistence type="inferred from homology"/>
<dbReference type="Gene3D" id="3.90.780.10">
    <property type="entry name" value="5'-Nucleotidase, C-terminal domain"/>
    <property type="match status" value="1"/>
</dbReference>
<dbReference type="Pfam" id="PF02872">
    <property type="entry name" value="5_nucleotid_C"/>
    <property type="match status" value="1"/>
</dbReference>
<dbReference type="AlphaFoldDB" id="A0A7G9G3J1"/>
<dbReference type="GO" id="GO:0016787">
    <property type="term" value="F:hydrolase activity"/>
    <property type="evidence" value="ECO:0007669"/>
    <property type="project" value="UniProtKB-KW"/>
</dbReference>
<gene>
    <name evidence="3" type="ORF">H9Q78_13200</name>
</gene>
<dbReference type="Gene3D" id="3.40.190.10">
    <property type="entry name" value="Periplasmic binding protein-like II"/>
    <property type="match status" value="2"/>
</dbReference>
<protein>
    <submittedName>
        <fullName evidence="3">5'-nucleotidase C-terminal domain-containing protein</fullName>
    </submittedName>
</protein>
<keyword evidence="1" id="KW-0378">Hydrolase</keyword>
<evidence type="ECO:0000313" key="4">
    <source>
        <dbReference type="Proteomes" id="UP000515823"/>
    </source>
</evidence>
<evidence type="ECO:0000256" key="1">
    <source>
        <dbReference type="RuleBase" id="RU362119"/>
    </source>
</evidence>
<dbReference type="GO" id="GO:0009166">
    <property type="term" value="P:nucleotide catabolic process"/>
    <property type="evidence" value="ECO:0007669"/>
    <property type="project" value="InterPro"/>
</dbReference>
<dbReference type="InterPro" id="IPR036907">
    <property type="entry name" value="5'-Nucleotdase_C_sf"/>
</dbReference>
<dbReference type="GO" id="GO:0000166">
    <property type="term" value="F:nucleotide binding"/>
    <property type="evidence" value="ECO:0007669"/>
    <property type="project" value="UniProtKB-KW"/>
</dbReference>
<dbReference type="KEGG" id="qdo:H9Q78_13200"/>
<feature type="domain" description="5'-Nucleotidase C-terminal" evidence="2">
    <location>
        <begin position="444"/>
        <end position="586"/>
    </location>
</feature>
<dbReference type="InterPro" id="IPR006179">
    <property type="entry name" value="5_nucleotidase/apyrase"/>
</dbReference>
<dbReference type="PRINTS" id="PR01607">
    <property type="entry name" value="APYRASEFAMLY"/>
</dbReference>